<organism evidence="6 7">
    <name type="scientific">Streptomyces yokosukanensis</name>
    <dbReference type="NCBI Taxonomy" id="67386"/>
    <lineage>
        <taxon>Bacteria</taxon>
        <taxon>Bacillati</taxon>
        <taxon>Actinomycetota</taxon>
        <taxon>Actinomycetes</taxon>
        <taxon>Kitasatosporales</taxon>
        <taxon>Streptomycetaceae</taxon>
        <taxon>Streptomyces</taxon>
    </lineage>
</organism>
<dbReference type="PANTHER" id="PTHR33204">
    <property type="entry name" value="TRANSCRIPTIONAL REGULATOR, MARR FAMILY"/>
    <property type="match status" value="1"/>
</dbReference>
<keyword evidence="1" id="KW-0805">Transcription regulation</keyword>
<dbReference type="SUPFAM" id="SSF46785">
    <property type="entry name" value="Winged helix' DNA-binding domain"/>
    <property type="match status" value="2"/>
</dbReference>
<evidence type="ECO:0000256" key="2">
    <source>
        <dbReference type="ARBA" id="ARBA00023125"/>
    </source>
</evidence>
<proteinExistence type="predicted"/>
<keyword evidence="3" id="KW-0804">Transcription</keyword>
<dbReference type="PANTHER" id="PTHR33204:SF37">
    <property type="entry name" value="HTH-TYPE TRANSCRIPTIONAL REGULATOR YODB"/>
    <property type="match status" value="1"/>
</dbReference>
<dbReference type="PROSITE" id="PS51118">
    <property type="entry name" value="HTH_HXLR"/>
    <property type="match status" value="1"/>
</dbReference>
<dbReference type="Proteomes" id="UP000053127">
    <property type="component" value="Unassembled WGS sequence"/>
</dbReference>
<evidence type="ECO:0000313" key="6">
    <source>
        <dbReference type="EMBL" id="KUN02129.1"/>
    </source>
</evidence>
<dbReference type="InterPro" id="IPR002577">
    <property type="entry name" value="HTH_HxlR"/>
</dbReference>
<feature type="domain" description="HTH hxlR-type" evidence="5">
    <location>
        <begin position="14"/>
        <end position="110"/>
    </location>
</feature>
<keyword evidence="7" id="KW-1185">Reference proteome</keyword>
<comment type="caution">
    <text evidence="6">The sequence shown here is derived from an EMBL/GenBank/DDBJ whole genome shotgun (WGS) entry which is preliminary data.</text>
</comment>
<dbReference type="InterPro" id="IPR036390">
    <property type="entry name" value="WH_DNA-bd_sf"/>
</dbReference>
<dbReference type="EMBL" id="LMWN01000040">
    <property type="protein sequence ID" value="KUN02129.1"/>
    <property type="molecule type" value="Genomic_DNA"/>
</dbReference>
<dbReference type="OrthoDB" id="4302401at2"/>
<protein>
    <submittedName>
        <fullName evidence="6">MarR family transcriptional regulator</fullName>
    </submittedName>
</protein>
<evidence type="ECO:0000256" key="1">
    <source>
        <dbReference type="ARBA" id="ARBA00023015"/>
    </source>
</evidence>
<dbReference type="Pfam" id="PF01638">
    <property type="entry name" value="HxlR"/>
    <property type="match status" value="1"/>
</dbReference>
<evidence type="ECO:0000313" key="7">
    <source>
        <dbReference type="Proteomes" id="UP000053127"/>
    </source>
</evidence>
<evidence type="ECO:0000256" key="3">
    <source>
        <dbReference type="ARBA" id="ARBA00023163"/>
    </source>
</evidence>
<accession>A0A124HEY2</accession>
<reference evidence="6 7" key="1">
    <citation type="submission" date="2015-10" db="EMBL/GenBank/DDBJ databases">
        <title>Draft genome sequence of Streptomyces yokosukanensis DSM 40224, type strain for the species Streptomyces yokosukanensis.</title>
        <authorList>
            <person name="Ruckert C."/>
            <person name="Winkler A."/>
            <person name="Kalinowski J."/>
            <person name="Kampfer P."/>
            <person name="Glaeser S."/>
        </authorList>
    </citation>
    <scope>NUCLEOTIDE SEQUENCE [LARGE SCALE GENOMIC DNA]</scope>
    <source>
        <strain evidence="6 7">DSM 40224</strain>
    </source>
</reference>
<sequence length="283" mass="30521">MAIMLHPDTSADIARVSEALAMLTPRWNVRILSALAGQPLRYQEIVHEVPWLQSGQLSPKLRQLCEAGLVQRDEHSSRHVTYGHTDRAAELMTVLRLVATWAERYLGKPEQPLSAIEQIEDSLALLSGRHTAAILWVLKIRGEAGGRTLARLVMPGNEVTSVYPPLRQLVADALVDTDGMGQPYRLSASGAGLGPVLGALSAWAAGAPLPQGAQHPVWGRFKAAPAPQRWVSNQSPSQLPAPVTVPPPNRTVHAPSLAWQSGDLFSHATPPRPQALTAGGPRR</sequence>
<evidence type="ECO:0000256" key="4">
    <source>
        <dbReference type="SAM" id="MobiDB-lite"/>
    </source>
</evidence>
<evidence type="ECO:0000259" key="5">
    <source>
        <dbReference type="PROSITE" id="PS51118"/>
    </source>
</evidence>
<keyword evidence="2" id="KW-0238">DNA-binding</keyword>
<name>A0A124HEY2_9ACTN</name>
<dbReference type="STRING" id="67386.AQI95_29090"/>
<dbReference type="InterPro" id="IPR036388">
    <property type="entry name" value="WH-like_DNA-bd_sf"/>
</dbReference>
<gene>
    <name evidence="6" type="ORF">AQI95_29090</name>
</gene>
<dbReference type="AlphaFoldDB" id="A0A124HEY2"/>
<dbReference type="Gene3D" id="1.10.10.10">
    <property type="entry name" value="Winged helix-like DNA-binding domain superfamily/Winged helix DNA-binding domain"/>
    <property type="match status" value="2"/>
</dbReference>
<feature type="region of interest" description="Disordered" evidence="4">
    <location>
        <begin position="230"/>
        <end position="283"/>
    </location>
</feature>
<dbReference type="GO" id="GO:0003677">
    <property type="term" value="F:DNA binding"/>
    <property type="evidence" value="ECO:0007669"/>
    <property type="project" value="UniProtKB-KW"/>
</dbReference>